<name>A0A2C9LW28_BIOGL</name>
<proteinExistence type="predicted"/>
<dbReference type="VEuPathDB" id="VectorBase:BGLAX_037640"/>
<evidence type="ECO:0000313" key="1">
    <source>
        <dbReference type="EnsemblMetazoa" id="BGLB035664-PA"/>
    </source>
</evidence>
<dbReference type="Proteomes" id="UP000076420">
    <property type="component" value="Unassembled WGS sequence"/>
</dbReference>
<dbReference type="KEGG" id="bgt:106079993"/>
<protein>
    <submittedName>
        <fullName evidence="1">Uncharacterized protein</fullName>
    </submittedName>
</protein>
<organism evidence="1 2">
    <name type="scientific">Biomphalaria glabrata</name>
    <name type="common">Bloodfluke planorb</name>
    <name type="synonym">Freshwater snail</name>
    <dbReference type="NCBI Taxonomy" id="6526"/>
    <lineage>
        <taxon>Eukaryota</taxon>
        <taxon>Metazoa</taxon>
        <taxon>Spiralia</taxon>
        <taxon>Lophotrochozoa</taxon>
        <taxon>Mollusca</taxon>
        <taxon>Gastropoda</taxon>
        <taxon>Heterobranchia</taxon>
        <taxon>Euthyneura</taxon>
        <taxon>Panpulmonata</taxon>
        <taxon>Hygrophila</taxon>
        <taxon>Lymnaeoidea</taxon>
        <taxon>Planorbidae</taxon>
        <taxon>Biomphalaria</taxon>
    </lineage>
</organism>
<dbReference type="AlphaFoldDB" id="A0A2C9LW28"/>
<dbReference type="EnsemblMetazoa" id="BGLB035664-RA">
    <property type="protein sequence ID" value="BGLB035664-PA"/>
    <property type="gene ID" value="BGLB035664"/>
</dbReference>
<gene>
    <name evidence="1" type="primary">106079993</name>
</gene>
<accession>A0A2C9LW28</accession>
<reference evidence="1" key="1">
    <citation type="submission" date="2020-05" db="UniProtKB">
        <authorList>
            <consortium name="EnsemblMetazoa"/>
        </authorList>
    </citation>
    <scope>IDENTIFICATION</scope>
    <source>
        <strain evidence="1">BB02</strain>
    </source>
</reference>
<sequence length="250" mass="28445">MTDITIVSYEQRDNSIEDVDLKACKGVHLPFSASSPREEELLFGNTFGAAFRLKQEFQSISAHQSNVQKRQYDPDMTQNVLAPQPLFHQASTHNLTSKSFPQRKQPFSETNPFQQATFFPMSQKQVSNPQKMLASTFHPVCPQSRKQVLSAEEDMEYEDLVQSFFNSDDQVIDRKQPHSYRVSHVLGGATFQKLETPALRVAEQKLETPAVAEQNNFLTELGNIPDMVALLEEEGGRIKIKGRRRSNKKE</sequence>
<evidence type="ECO:0000313" key="2">
    <source>
        <dbReference type="Proteomes" id="UP000076420"/>
    </source>
</evidence>
<dbReference type="VEuPathDB" id="VectorBase:BGLB035664"/>